<dbReference type="SUPFAM" id="SSF49503">
    <property type="entry name" value="Cupredoxins"/>
    <property type="match status" value="1"/>
</dbReference>
<dbReference type="SUPFAM" id="SSF52743">
    <property type="entry name" value="Subtilisin-like"/>
    <property type="match status" value="1"/>
</dbReference>
<dbReference type="InterPro" id="IPR007110">
    <property type="entry name" value="Ig-like_dom"/>
</dbReference>
<sequence length="1827" mass="190961">MKKVIVRINDNYSIDQACAGILSLYGYLSFVESFRSFQIVTFDCPAIYESNLLTKLKALNVVKNATWDAQVYAGDPMPGEATLNVDTSGSASLNTDGETTATSNTRSLTTSGSGTMYVKVQNIGGNDFFTFSQTSGGTYSRFYNQSGFMQGGTYTFDQSDSSNNGHPFRFSATQDGTHTVGGTGELTAGVSVTGTPGTNGTTVLTVSSSTPSILYYYCATHPGMGRYTATPDRYGTVNIFDYWHLDRITKQDRQYLNGQFSQTSNGSGDGVDIYIIDSGVRGASRPTGNNAALHPDLYDPDFVTDLNGSAEQQNYRVFQLGHYSGAYGTNNEDDQGHGTKCALLSAGRTAGIARQAKIYSLKAFDSNVSGSYSGILAAYQAVIDHNDSGNANYKGNNRPAVINASFGPTIPTQNSPNIELNDSGDDTGTDEEMLDDIEGTIATADKIIIVRSAGNGFRNSSDVTAGPLQTKCVAGARTAGYPDNSNGGINNIDTNQDKITVGATSYNDRWAFFSNYGSGCTTVAPGEKVITPAYDWTANTPYTSTTNYDCIDGTSFSGPIVAGIIASWCGKNGYTLTTNNLTGLAKQFIRTTGSAGDIRTGTHANYPINSIIDKKLIDNPYVTFAGSDFVEVKFNPADASHFLNNVGKKVQLRTTGSTAGAGSSTPTNFTLTTTSPGFFYNVSGTDRNGSVSGTHPTVTCYVGDTVTFQLSNVASNHPLYIRDSSGSSNVTTPTATGQGSTGNGTVAWTPNTTGTYSYICGIHSSMKGTITVQSAPGGSGSVVVGGINLSTLSQSGWLNIASESAVNNSITIQAPNNATAGTTGGGTNNYLALINSEGKTHESYDGVVSTSTSLTSSTDVQEGLGQSSAVTYYPVDSGVDFNYNGSGASLTTQRGAFYPFVDTNVTWQTSSGTFMGSPYTNGASVSLDLGLQGTTFANEPTFEAYTLSGDSIGATGLTFDTATGSLSGTVTSNYQDTTYNFTVTENVTGNAQSYGFTTTGTGVLVTVTQQPSSASLEAGSGNTTTFGPVAGISDDGSTILFQWEFSVNGGVGWATVSNGGGYSGATTNTLTVDDDFAKNNFQYRCKLETSTSVQPSYTNAVTLTVFRTITVNTQPVNSTPIAPAAGSFTTSGTTLDAATISYQWQKSENGDGSNWADLSGATTTTYTTGSTTYDDSYGDFYRCKLNAIGASEVITSSARLFVQRTINITSQPVNITGAVGGTSSFGVAATTSDNDAGDITFQWQVSITNGSTWSDVSEGTGGTTSTYTTPTLTAAYDTYQYRCLLSCAGATTTPSNAATLQVETVTVVVSSQPSAANVNEGQTATFTCLGGVTMAPIGGNAASSSFEVDQFDTPSGGGGGEAGGFSSHEPSVTYQWERSDNNGAVWNTVAGATSASYTTGLTTYADDHNDQYRCVISAVGAAADATTNAVALGVYRTFSITAQPSNATANEGATATFAVTTSSSSGTVTYQWERSDDGGANYASVGGATSASYTTPTLVFADDNADRYRAVASLVGAQANITSSHGELTVLRVISISSQPTSTAVIEGQTATFAVAATITSGSISYQWQISTNGGGSWVAINGANSSTYTTPATTYPTSPSEQFRCVLTNANATTLTSSAATLTVNESEFVSGPATVTPVIDPDTTRTFSRQPVINTTPFIVEYAGSTHFSSFWRIRRVVDNVTVYDTSQTFTNGDTGNLTSLTVPVSTLAFDTAYAVQVKFRDNAGLESAYSAAVNFTTPLVDQPEIQTITPAFNPTINVDAIAMKAGYQHTSSDWQFSPANTFASIVHQSLGNSTNLSSYTLPGAVNLSANTTYYVRIRFNINPT</sequence>
<gene>
    <name evidence="7" type="ORF">PHM2_106</name>
</gene>
<dbReference type="InterPro" id="IPR015500">
    <property type="entry name" value="Peptidase_S8_subtilisin-rel"/>
</dbReference>
<evidence type="ECO:0000259" key="6">
    <source>
        <dbReference type="PROSITE" id="PS50835"/>
    </source>
</evidence>
<proteinExistence type="inferred from homology"/>
<evidence type="ECO:0000256" key="5">
    <source>
        <dbReference type="SAM" id="MobiDB-lite"/>
    </source>
</evidence>
<evidence type="ECO:0000313" key="8">
    <source>
        <dbReference type="Proteomes" id="UP000006538"/>
    </source>
</evidence>
<dbReference type="PROSITE" id="PS50835">
    <property type="entry name" value="IG_LIKE"/>
    <property type="match status" value="1"/>
</dbReference>
<dbReference type="GO" id="GO:0004252">
    <property type="term" value="F:serine-type endopeptidase activity"/>
    <property type="evidence" value="ECO:0007669"/>
    <property type="project" value="InterPro"/>
</dbReference>
<dbReference type="GeneID" id="10327977"/>
<organism evidence="7 8">
    <name type="scientific">Prochlorococcus phage P-HM2</name>
    <dbReference type="NCBI Taxonomy" id="445696"/>
    <lineage>
        <taxon>Viruses</taxon>
        <taxon>Duplodnaviria</taxon>
        <taxon>Heunggongvirae</taxon>
        <taxon>Uroviricota</taxon>
        <taxon>Caudoviricetes</taxon>
        <taxon>Eurybiavirus</taxon>
        <taxon>Eurybiavirus PHM2</taxon>
    </lineage>
</organism>
<evidence type="ECO:0000256" key="3">
    <source>
        <dbReference type="ARBA" id="ARBA00022801"/>
    </source>
</evidence>
<dbReference type="PRINTS" id="PR00723">
    <property type="entry name" value="SUBTILISIN"/>
</dbReference>
<dbReference type="InterPro" id="IPR013783">
    <property type="entry name" value="Ig-like_fold"/>
</dbReference>
<keyword evidence="8" id="KW-1185">Reference proteome</keyword>
<comment type="similarity">
    <text evidence="1">Belongs to the peptidase S8 family.</text>
</comment>
<feature type="region of interest" description="Disordered" evidence="5">
    <location>
        <begin position="86"/>
        <end position="108"/>
    </location>
</feature>
<accession>E3SSV6</accession>
<dbReference type="Gene3D" id="2.60.40.420">
    <property type="entry name" value="Cupredoxins - blue copper proteins"/>
    <property type="match status" value="1"/>
</dbReference>
<dbReference type="InterPro" id="IPR036852">
    <property type="entry name" value="Peptidase_S8/S53_dom_sf"/>
</dbReference>
<dbReference type="Gene3D" id="3.40.50.200">
    <property type="entry name" value="Peptidase S8/S53 domain"/>
    <property type="match status" value="1"/>
</dbReference>
<evidence type="ECO:0000256" key="2">
    <source>
        <dbReference type="ARBA" id="ARBA00022670"/>
    </source>
</evidence>
<feature type="compositionally biased region" description="Low complexity" evidence="5">
    <location>
        <begin position="99"/>
        <end position="108"/>
    </location>
</feature>
<keyword evidence="3" id="KW-0378">Hydrolase</keyword>
<dbReference type="Gene3D" id="2.60.40.2700">
    <property type="match status" value="2"/>
</dbReference>
<evidence type="ECO:0000256" key="1">
    <source>
        <dbReference type="ARBA" id="ARBA00011073"/>
    </source>
</evidence>
<dbReference type="EMBL" id="GU075905">
    <property type="protein sequence ID" value="ADO99884.1"/>
    <property type="molecule type" value="Genomic_DNA"/>
</dbReference>
<dbReference type="PROSITE" id="PS51892">
    <property type="entry name" value="SUBTILASE"/>
    <property type="match status" value="1"/>
</dbReference>
<dbReference type="PANTHER" id="PTHR43806:SF11">
    <property type="entry name" value="CEREVISIN-RELATED"/>
    <property type="match status" value="1"/>
</dbReference>
<dbReference type="Proteomes" id="UP000006538">
    <property type="component" value="Segment"/>
</dbReference>
<dbReference type="InterPro" id="IPR008972">
    <property type="entry name" value="Cupredoxin"/>
</dbReference>
<dbReference type="RefSeq" id="YP_004323475.1">
    <property type="nucleotide sequence ID" value="NC_015284.1"/>
</dbReference>
<feature type="domain" description="Ig-like" evidence="6">
    <location>
        <begin position="1294"/>
        <end position="1431"/>
    </location>
</feature>
<dbReference type="Gene3D" id="2.60.40.10">
    <property type="entry name" value="Immunoglobulins"/>
    <property type="match status" value="2"/>
</dbReference>
<dbReference type="KEGG" id="vg:10327977"/>
<protein>
    <recommendedName>
        <fullName evidence="6">Ig-like domain-containing protein</fullName>
    </recommendedName>
</protein>
<feature type="compositionally biased region" description="Polar residues" evidence="5">
    <location>
        <begin position="86"/>
        <end position="98"/>
    </location>
</feature>
<evidence type="ECO:0000313" key="7">
    <source>
        <dbReference type="EMBL" id="ADO99884.1"/>
    </source>
</evidence>
<dbReference type="PANTHER" id="PTHR43806">
    <property type="entry name" value="PEPTIDASE S8"/>
    <property type="match status" value="1"/>
</dbReference>
<dbReference type="GO" id="GO:0006508">
    <property type="term" value="P:proteolysis"/>
    <property type="evidence" value="ECO:0007669"/>
    <property type="project" value="UniProtKB-KW"/>
</dbReference>
<evidence type="ECO:0000256" key="4">
    <source>
        <dbReference type="ARBA" id="ARBA00022825"/>
    </source>
</evidence>
<keyword evidence="2" id="KW-0645">Protease</keyword>
<dbReference type="PROSITE" id="PS00138">
    <property type="entry name" value="SUBTILASE_SER"/>
    <property type="match status" value="1"/>
</dbReference>
<name>E3SSV6_9CAUD</name>
<reference evidence="7 8" key="1">
    <citation type="journal article" date="2010" name="Environ. Microbiol.">
        <title>Genomic analysis of oceanic cyanobacterial myoviruses compared with T4-like myoviruses from diverse hosts and environments.</title>
        <authorList>
            <person name="Sullivan M.B."/>
            <person name="Huang K.H."/>
            <person name="Ignacio-Espinoza J.C."/>
            <person name="Berlin A.M."/>
            <person name="Kelly L."/>
            <person name="Weigele P.R."/>
            <person name="DeFrancesco A.S."/>
            <person name="Kern S.E."/>
            <person name="Thompson L.R."/>
            <person name="Young S."/>
            <person name="Yandava C."/>
            <person name="Fu R."/>
            <person name="Krastins B."/>
            <person name="Chase M."/>
            <person name="Sarracino D."/>
            <person name="Osburne M.S."/>
            <person name="Henn M.R."/>
            <person name="Chisholm S.W."/>
        </authorList>
    </citation>
    <scope>NUCLEOTIDE SEQUENCE [LARGE SCALE GENOMIC DNA]</scope>
    <source>
        <strain evidence="7">M4-259</strain>
    </source>
</reference>
<feature type="region of interest" description="Disordered" evidence="5">
    <location>
        <begin position="724"/>
        <end position="746"/>
    </location>
</feature>
<dbReference type="InterPro" id="IPR050131">
    <property type="entry name" value="Peptidase_S8_subtilisin-like"/>
</dbReference>
<keyword evidence="4" id="KW-0720">Serine protease</keyword>
<dbReference type="InterPro" id="IPR023828">
    <property type="entry name" value="Peptidase_S8_Ser-AS"/>
</dbReference>